<dbReference type="RefSeq" id="WP_142043654.1">
    <property type="nucleotide sequence ID" value="NZ_JBHTGS010000002.1"/>
</dbReference>
<gene>
    <name evidence="4" type="ORF">FB566_4408</name>
</gene>
<dbReference type="InParanoid" id="A0A543B1V8"/>
<dbReference type="EMBL" id="VFOW01000001">
    <property type="protein sequence ID" value="TQL78813.1"/>
    <property type="molecule type" value="Genomic_DNA"/>
</dbReference>
<evidence type="ECO:0000256" key="2">
    <source>
        <dbReference type="ARBA" id="ARBA00035108"/>
    </source>
</evidence>
<dbReference type="PANTHER" id="PTHR40137">
    <property type="entry name" value="PROTEIN GVPK 1"/>
    <property type="match status" value="1"/>
</dbReference>
<evidence type="ECO:0000313" key="4">
    <source>
        <dbReference type="EMBL" id="TQL78813.1"/>
    </source>
</evidence>
<evidence type="ECO:0000313" key="5">
    <source>
        <dbReference type="Proteomes" id="UP000317043"/>
    </source>
</evidence>
<dbReference type="Proteomes" id="UP000317043">
    <property type="component" value="Unassembled WGS sequence"/>
</dbReference>
<keyword evidence="5" id="KW-1185">Reference proteome</keyword>
<sequence>MNLPAKRISIPERLNTDADNVERGLVGLVLTIVELLRQLMERQAIRRMEDGVLTEEQIEELGNALMALEDNMTKLREHFGLEPEELNLDLGPLGPLLSHD</sequence>
<dbReference type="OrthoDB" id="5772958at2"/>
<evidence type="ECO:0000256" key="3">
    <source>
        <dbReference type="ARBA" id="ARBA00035659"/>
    </source>
</evidence>
<name>A0A543B1V8_9ACTN</name>
<comment type="subcellular location">
    <subcellularLocation>
        <location evidence="2">Gas vesicle</location>
    </subcellularLocation>
</comment>
<organism evidence="4 5">
    <name type="scientific">Stackebrandtia endophytica</name>
    <dbReference type="NCBI Taxonomy" id="1496996"/>
    <lineage>
        <taxon>Bacteria</taxon>
        <taxon>Bacillati</taxon>
        <taxon>Actinomycetota</taxon>
        <taxon>Actinomycetes</taxon>
        <taxon>Glycomycetales</taxon>
        <taxon>Glycomycetaceae</taxon>
        <taxon>Stackebrandtia</taxon>
    </lineage>
</organism>
<dbReference type="PANTHER" id="PTHR40137:SF2">
    <property type="entry name" value="PROTEIN GVPK 1"/>
    <property type="match status" value="1"/>
</dbReference>
<dbReference type="AlphaFoldDB" id="A0A543B1V8"/>
<accession>A0A543B1V8</accession>
<dbReference type="InterPro" id="IPR007805">
    <property type="entry name" value="GvpK"/>
</dbReference>
<proteinExistence type="inferred from homology"/>
<comment type="similarity">
    <text evidence="3">Belongs to the gas vesicle GvpK family.</text>
</comment>
<reference evidence="4 5" key="1">
    <citation type="submission" date="2019-06" db="EMBL/GenBank/DDBJ databases">
        <title>Sequencing the genomes of 1000 actinobacteria strains.</title>
        <authorList>
            <person name="Klenk H.-P."/>
        </authorList>
    </citation>
    <scope>NUCLEOTIDE SEQUENCE [LARGE SCALE GENOMIC DNA]</scope>
    <source>
        <strain evidence="4 5">DSM 45928</strain>
    </source>
</reference>
<dbReference type="Pfam" id="PF05121">
    <property type="entry name" value="GvpK"/>
    <property type="match status" value="1"/>
</dbReference>
<dbReference type="GO" id="GO:0031411">
    <property type="term" value="C:gas vesicle"/>
    <property type="evidence" value="ECO:0007669"/>
    <property type="project" value="UniProtKB-SubCell"/>
</dbReference>
<protein>
    <submittedName>
        <fullName evidence="4">Gas vesicle protein GvpK</fullName>
    </submittedName>
</protein>
<comment type="caution">
    <text evidence="4">The sequence shown here is derived from an EMBL/GenBank/DDBJ whole genome shotgun (WGS) entry which is preliminary data.</text>
</comment>
<dbReference type="GO" id="GO:0031412">
    <property type="term" value="P:gas vesicle organization"/>
    <property type="evidence" value="ECO:0007669"/>
    <property type="project" value="InterPro"/>
</dbReference>
<evidence type="ECO:0000256" key="1">
    <source>
        <dbReference type="ARBA" id="ARBA00022987"/>
    </source>
</evidence>
<keyword evidence="1" id="KW-0304">Gas vesicle</keyword>